<dbReference type="Proteomes" id="UP001476247">
    <property type="component" value="Unassembled WGS sequence"/>
</dbReference>
<sequence>MCGRFCCSLNPESLETKLYEDNIVAESEIRWVDKEKYFPSYNVCPARYILTMYQDDKSKKQVLQPMQWGFIPSWSKTRDMPINARAETLQEKSKIFDSAKRHKRCVIITEGFYEWKKLSGNKRKPYFVKRKDGQCMVFAGLYDTNTFVADKLNTCVIITTHSTGSFASIHSRMPVILDHDAISTWLDCRLDWSQPIIDLLKPFKGPLDCYQVGNDVGAIKNDSPSLIVPIDNKESSIFHYLKKEDMFNTDNKPTTETKKRKSTSSSSSPSQEVANNKKRGGVPKITNFFMKKE</sequence>
<keyword evidence="6" id="KW-0238">DNA-binding</keyword>
<comment type="similarity">
    <text evidence="1">Belongs to the SOS response-associated peptidase family.</text>
</comment>
<evidence type="ECO:0000256" key="7">
    <source>
        <dbReference type="ARBA" id="ARBA00023239"/>
    </source>
</evidence>
<dbReference type="InterPro" id="IPR036590">
    <property type="entry name" value="SRAP-like"/>
</dbReference>
<keyword evidence="7" id="KW-0456">Lyase</keyword>
<name>A0ABP9YFC2_9FUNG</name>
<evidence type="ECO:0000256" key="6">
    <source>
        <dbReference type="ARBA" id="ARBA00023125"/>
    </source>
</evidence>
<protein>
    <recommendedName>
        <fullName evidence="11">Embryonic stem cell-specific 5-hydroxymethylcytosine-binding protein</fullName>
    </recommendedName>
</protein>
<reference evidence="9 10" key="1">
    <citation type="submission" date="2024-04" db="EMBL/GenBank/DDBJ databases">
        <title>genome sequences of Mucor flavus KT1a and Helicostylum pulchrum KT1b strains isolation_sourced from the surface of a dry-aged beef.</title>
        <authorList>
            <person name="Toyotome T."/>
            <person name="Hosono M."/>
            <person name="Torimaru M."/>
            <person name="Fukuda K."/>
            <person name="Mikami N."/>
        </authorList>
    </citation>
    <scope>NUCLEOTIDE SEQUENCE [LARGE SCALE GENOMIC DNA]</scope>
    <source>
        <strain evidence="9 10">KT1b</strain>
    </source>
</reference>
<keyword evidence="4" id="KW-0378">Hydrolase</keyword>
<keyword evidence="5" id="KW-0190">Covalent protein-DNA linkage</keyword>
<dbReference type="Gene3D" id="3.90.1680.10">
    <property type="entry name" value="SOS response associated peptidase-like"/>
    <property type="match status" value="1"/>
</dbReference>
<feature type="region of interest" description="Disordered" evidence="8">
    <location>
        <begin position="248"/>
        <end position="293"/>
    </location>
</feature>
<accession>A0ABP9YFC2</accession>
<evidence type="ECO:0000313" key="9">
    <source>
        <dbReference type="EMBL" id="GAA5805633.1"/>
    </source>
</evidence>
<evidence type="ECO:0000313" key="10">
    <source>
        <dbReference type="Proteomes" id="UP001476247"/>
    </source>
</evidence>
<evidence type="ECO:0000256" key="1">
    <source>
        <dbReference type="ARBA" id="ARBA00008136"/>
    </source>
</evidence>
<evidence type="ECO:0000256" key="8">
    <source>
        <dbReference type="SAM" id="MobiDB-lite"/>
    </source>
</evidence>
<evidence type="ECO:0000256" key="2">
    <source>
        <dbReference type="ARBA" id="ARBA00022670"/>
    </source>
</evidence>
<dbReference type="Pfam" id="PF02586">
    <property type="entry name" value="SRAP"/>
    <property type="match status" value="1"/>
</dbReference>
<keyword evidence="2" id="KW-0645">Protease</keyword>
<proteinExistence type="inferred from homology"/>
<dbReference type="InterPro" id="IPR003738">
    <property type="entry name" value="SRAP"/>
</dbReference>
<organism evidence="9 10">
    <name type="scientific">Helicostylum pulchrum</name>
    <dbReference type="NCBI Taxonomy" id="562976"/>
    <lineage>
        <taxon>Eukaryota</taxon>
        <taxon>Fungi</taxon>
        <taxon>Fungi incertae sedis</taxon>
        <taxon>Mucoromycota</taxon>
        <taxon>Mucoromycotina</taxon>
        <taxon>Mucoromycetes</taxon>
        <taxon>Mucorales</taxon>
        <taxon>Mucorineae</taxon>
        <taxon>Mucoraceae</taxon>
        <taxon>Helicostylum</taxon>
    </lineage>
</organism>
<keyword evidence="10" id="KW-1185">Reference proteome</keyword>
<evidence type="ECO:0000256" key="5">
    <source>
        <dbReference type="ARBA" id="ARBA00023124"/>
    </source>
</evidence>
<gene>
    <name evidence="9" type="ORF">HPULCUR_011154</name>
</gene>
<dbReference type="EMBL" id="BAABUJ010000048">
    <property type="protein sequence ID" value="GAA5805633.1"/>
    <property type="molecule type" value="Genomic_DNA"/>
</dbReference>
<evidence type="ECO:0008006" key="11">
    <source>
        <dbReference type="Google" id="ProtNLM"/>
    </source>
</evidence>
<evidence type="ECO:0000256" key="4">
    <source>
        <dbReference type="ARBA" id="ARBA00022801"/>
    </source>
</evidence>
<comment type="caution">
    <text evidence="9">The sequence shown here is derived from an EMBL/GenBank/DDBJ whole genome shotgun (WGS) entry which is preliminary data.</text>
</comment>
<dbReference type="PANTHER" id="PTHR13604:SF0">
    <property type="entry name" value="ABASIC SITE PROCESSING PROTEIN HMCES"/>
    <property type="match status" value="1"/>
</dbReference>
<evidence type="ECO:0000256" key="3">
    <source>
        <dbReference type="ARBA" id="ARBA00022763"/>
    </source>
</evidence>
<dbReference type="SUPFAM" id="SSF143081">
    <property type="entry name" value="BB1717-like"/>
    <property type="match status" value="1"/>
</dbReference>
<dbReference type="PANTHER" id="PTHR13604">
    <property type="entry name" value="DC12-RELATED"/>
    <property type="match status" value="1"/>
</dbReference>
<keyword evidence="3" id="KW-0227">DNA damage</keyword>